<keyword evidence="3" id="KW-1185">Reference proteome</keyword>
<dbReference type="AlphaFoldDB" id="A0A3M2LGC9"/>
<name>A0A3M2LGC9_9NOCA</name>
<reference evidence="2 3" key="1">
    <citation type="submission" date="2018-10" db="EMBL/GenBank/DDBJ databases">
        <title>Isolation from cow dung.</title>
        <authorList>
            <person name="Ling L."/>
        </authorList>
    </citation>
    <scope>NUCLEOTIDE SEQUENCE [LARGE SCALE GENOMIC DNA]</scope>
    <source>
        <strain evidence="2 3">NEAU-LL90</strain>
    </source>
</reference>
<evidence type="ECO:0000313" key="3">
    <source>
        <dbReference type="Proteomes" id="UP000279275"/>
    </source>
</evidence>
<feature type="region of interest" description="Disordered" evidence="1">
    <location>
        <begin position="1"/>
        <end position="27"/>
    </location>
</feature>
<dbReference type="Proteomes" id="UP000279275">
    <property type="component" value="Unassembled WGS sequence"/>
</dbReference>
<proteinExistence type="predicted"/>
<evidence type="ECO:0000313" key="2">
    <source>
        <dbReference type="EMBL" id="RMI35653.1"/>
    </source>
</evidence>
<gene>
    <name evidence="2" type="ORF">EBN03_05355</name>
</gene>
<dbReference type="EMBL" id="RFFH01000001">
    <property type="protein sequence ID" value="RMI35653.1"/>
    <property type="molecule type" value="Genomic_DNA"/>
</dbReference>
<organism evidence="2 3">
    <name type="scientific">Nocardia stercoris</name>
    <dbReference type="NCBI Taxonomy" id="2483361"/>
    <lineage>
        <taxon>Bacteria</taxon>
        <taxon>Bacillati</taxon>
        <taxon>Actinomycetota</taxon>
        <taxon>Actinomycetes</taxon>
        <taxon>Mycobacteriales</taxon>
        <taxon>Nocardiaceae</taxon>
        <taxon>Nocardia</taxon>
    </lineage>
</organism>
<protein>
    <submittedName>
        <fullName evidence="2">Uncharacterized protein</fullName>
    </submittedName>
</protein>
<sequence>MSGRAGTDTGADGFAAPEGTTAESETAGAVTVTVAPVDESPLHPATPNATATAAATQNKDRVRIVFPSRTGARSTRRGHIRTARTDPTTAMPR</sequence>
<accession>A0A3M2LGC9</accession>
<evidence type="ECO:0000256" key="1">
    <source>
        <dbReference type="SAM" id="MobiDB-lite"/>
    </source>
</evidence>
<comment type="caution">
    <text evidence="2">The sequence shown here is derived from an EMBL/GenBank/DDBJ whole genome shotgun (WGS) entry which is preliminary data.</text>
</comment>
<feature type="region of interest" description="Disordered" evidence="1">
    <location>
        <begin position="66"/>
        <end position="93"/>
    </location>
</feature>